<dbReference type="SUPFAM" id="SSF48371">
    <property type="entry name" value="ARM repeat"/>
    <property type="match status" value="1"/>
</dbReference>
<keyword evidence="3" id="KW-1133">Transmembrane helix</keyword>
<dbReference type="GeneID" id="10502150"/>
<dbReference type="GO" id="GO:0016020">
    <property type="term" value="C:membrane"/>
    <property type="evidence" value="ECO:0007669"/>
    <property type="project" value="UniProtKB-SubCell"/>
</dbReference>
<evidence type="ECO:0000313" key="8">
    <source>
        <dbReference type="Proteomes" id="UP000001064"/>
    </source>
</evidence>
<keyword evidence="2" id="KW-0812">Transmembrane</keyword>
<keyword evidence="8" id="KW-1185">Reference proteome</keyword>
<evidence type="ECO:0000256" key="3">
    <source>
        <dbReference type="ARBA" id="ARBA00022989"/>
    </source>
</evidence>
<dbReference type="InterPro" id="IPR039868">
    <property type="entry name" value="ARMD3-like"/>
</dbReference>
<dbReference type="Pfam" id="PF08427">
    <property type="entry name" value="ARMH3_C"/>
    <property type="match status" value="1"/>
</dbReference>
<dbReference type="STRING" id="5786.F0ZPC9"/>
<evidence type="ECO:0000256" key="1">
    <source>
        <dbReference type="ARBA" id="ARBA00004370"/>
    </source>
</evidence>
<dbReference type="KEGG" id="dpp:DICPUDRAFT_153625"/>
<organism evidence="7 8">
    <name type="scientific">Dictyostelium purpureum</name>
    <name type="common">Slime mold</name>
    <dbReference type="NCBI Taxonomy" id="5786"/>
    <lineage>
        <taxon>Eukaryota</taxon>
        <taxon>Amoebozoa</taxon>
        <taxon>Evosea</taxon>
        <taxon>Eumycetozoa</taxon>
        <taxon>Dictyostelia</taxon>
        <taxon>Dictyosteliales</taxon>
        <taxon>Dictyosteliaceae</taxon>
        <taxon>Dictyostelium</taxon>
    </lineage>
</organism>
<evidence type="ECO:0000313" key="7">
    <source>
        <dbReference type="EMBL" id="EGC34221.1"/>
    </source>
</evidence>
<evidence type="ECO:0000256" key="5">
    <source>
        <dbReference type="SAM" id="MobiDB-lite"/>
    </source>
</evidence>
<dbReference type="eggNOG" id="KOG4654">
    <property type="taxonomic scope" value="Eukaryota"/>
</dbReference>
<dbReference type="FunCoup" id="F0ZPC9">
    <property type="interactions" value="288"/>
</dbReference>
<dbReference type="PANTHER" id="PTHR13608:SF3">
    <property type="entry name" value="ARMADILLO-LIKE HELICAL DOMAIN-CONTAINING PROTEIN 3"/>
    <property type="match status" value="1"/>
</dbReference>
<dbReference type="RefSeq" id="XP_003289273.1">
    <property type="nucleotide sequence ID" value="XM_003289225.1"/>
</dbReference>
<dbReference type="OrthoDB" id="2012278at2759"/>
<sequence>MQFEDPPKSLELTINKVDSQPVSPIIKQPINNSNNNNNLEEQHTDSIGFSSPFTTSTISLSSSIAGSVNNTPNLLSELSVDKKKGIYSTYLDLDYYNNIYLKNKNQSKNNIINNINPILSQQQNNFSLDSHQPQTHPQLQDNIPYHKRKHHIVNNCNNNNSINSLNKLDSGNTQQDNFLTLSQNQLFYQTFGGGSNQHYFYDRPSLIYKLPNHHLSSSTSSLSSTSSTSSSSPNSLFSSSIDLFYSCIDKKKILSLFLTFPQTIGTDSFVLKEYERLKMLQEQQGPRHTEILLRKEDNVGGRKALKEKFVEIYESFFNGEDPSEGQPIFWEQLFLIKVNIPFLERCIILTSEDHLLALKPNINKIFTQCCHWLKDPNPLRLAHIIETLSILLKSIFRKKFNNFGFDILNILCGIENSDQVFTDLIRDLENLLKNPTDKKTKVGIINLLTIIATATEYINQNTLLQYFMSVDIFDTLIGLIDDQDLEASTQMNVLTLLCYLCNYQKYETPNPYLKDLSNLSDTQKVTCGIHHHNEFFEQQYRDPNLGMMSKFSGYLSSWVYSPKVVKPCTFFETVSCLLVLYELFYQSEHFINLLVKGGLPSNNNSTCPNIIKEFFTFCAYLASDAQKEVKVIYSKICLLILLLISEKNELEEFFHDIKSTCYIFIYSKKTLFQDPKETEKYPLSYFALDIISHFIKCNLKGKISMEIHQTAVDAIHRIISYKKKTQNRLPYKWNDLWSTLFSIINLIVSNNDKSQLNQSIQVGLSAINVFNLFINYGDSFLPSPNDYDELFYEIIRSGQSIDKLYQFIQDNSPSHSTSTPQSPIQQSTTVPPQSPVPESNNPLLNPLLNIRSIVQHFTSKLQLWSTENPEVALTAPQVSKIIKDNYDTLRLKLQENLDQYEPYVENPKEILLFRHIVKELIGDVKKQINVINL</sequence>
<reference evidence="8" key="1">
    <citation type="journal article" date="2011" name="Genome Biol.">
        <title>Comparative genomics of the social amoebae Dictyostelium discoideum and Dictyostelium purpureum.</title>
        <authorList>
            <consortium name="US DOE Joint Genome Institute (JGI-PGF)"/>
            <person name="Sucgang R."/>
            <person name="Kuo A."/>
            <person name="Tian X."/>
            <person name="Salerno W."/>
            <person name="Parikh A."/>
            <person name="Feasley C.L."/>
            <person name="Dalin E."/>
            <person name="Tu H."/>
            <person name="Huang E."/>
            <person name="Barry K."/>
            <person name="Lindquist E."/>
            <person name="Shapiro H."/>
            <person name="Bruce D."/>
            <person name="Schmutz J."/>
            <person name="Salamov A."/>
            <person name="Fey P."/>
            <person name="Gaudet P."/>
            <person name="Anjard C."/>
            <person name="Babu M.M."/>
            <person name="Basu S."/>
            <person name="Bushmanova Y."/>
            <person name="van der Wel H."/>
            <person name="Katoh-Kurasawa M."/>
            <person name="Dinh C."/>
            <person name="Coutinho P.M."/>
            <person name="Saito T."/>
            <person name="Elias M."/>
            <person name="Schaap P."/>
            <person name="Kay R.R."/>
            <person name="Henrissat B."/>
            <person name="Eichinger L."/>
            <person name="Rivero F."/>
            <person name="Putnam N.H."/>
            <person name="West C.M."/>
            <person name="Loomis W.F."/>
            <person name="Chisholm R.L."/>
            <person name="Shaulsky G."/>
            <person name="Strassmann J.E."/>
            <person name="Queller D.C."/>
            <person name="Kuspa A."/>
            <person name="Grigoriev I.V."/>
        </authorList>
    </citation>
    <scope>NUCLEOTIDE SEQUENCE [LARGE SCALE GENOMIC DNA]</scope>
    <source>
        <strain evidence="8">QSDP1</strain>
    </source>
</reference>
<keyword evidence="4" id="KW-0472">Membrane</keyword>
<dbReference type="InterPro" id="IPR013636">
    <property type="entry name" value="ARMH3_C"/>
</dbReference>
<feature type="compositionally biased region" description="Low complexity" evidence="5">
    <location>
        <begin position="812"/>
        <end position="838"/>
    </location>
</feature>
<evidence type="ECO:0000256" key="4">
    <source>
        <dbReference type="ARBA" id="ARBA00023136"/>
    </source>
</evidence>
<dbReference type="Proteomes" id="UP000001064">
    <property type="component" value="Unassembled WGS sequence"/>
</dbReference>
<proteinExistence type="predicted"/>
<dbReference type="PANTHER" id="PTHR13608">
    <property type="entry name" value="ARMADILLO-LIKE HELICAL DOMAIN-CONTAINING PROTEIN 3"/>
    <property type="match status" value="1"/>
</dbReference>
<accession>F0ZPC9</accession>
<name>F0ZPC9_DICPU</name>
<gene>
    <name evidence="7" type="ORF">DICPUDRAFT_153625</name>
</gene>
<dbReference type="OMA" id="YEATHLN"/>
<comment type="subcellular location">
    <subcellularLocation>
        <location evidence="1">Membrane</location>
    </subcellularLocation>
</comment>
<evidence type="ECO:0000256" key="2">
    <source>
        <dbReference type="ARBA" id="ARBA00022692"/>
    </source>
</evidence>
<dbReference type="GO" id="GO:0005829">
    <property type="term" value="C:cytosol"/>
    <property type="evidence" value="ECO:0000318"/>
    <property type="project" value="GO_Central"/>
</dbReference>
<dbReference type="InterPro" id="IPR016024">
    <property type="entry name" value="ARM-type_fold"/>
</dbReference>
<feature type="region of interest" description="Disordered" evidence="5">
    <location>
        <begin position="811"/>
        <end position="838"/>
    </location>
</feature>
<dbReference type="InParanoid" id="F0ZPC9"/>
<feature type="domain" description="Armadillo-like helical" evidence="6">
    <location>
        <begin position="675"/>
        <end position="928"/>
    </location>
</feature>
<dbReference type="VEuPathDB" id="AmoebaDB:DICPUDRAFT_153625"/>
<dbReference type="SMART" id="SM01158">
    <property type="entry name" value="DUF1741"/>
    <property type="match status" value="1"/>
</dbReference>
<dbReference type="EMBL" id="GL871107">
    <property type="protein sequence ID" value="EGC34221.1"/>
    <property type="molecule type" value="Genomic_DNA"/>
</dbReference>
<protein>
    <recommendedName>
        <fullName evidence="6">Armadillo-like helical domain-containing protein</fullName>
    </recommendedName>
</protein>
<dbReference type="AlphaFoldDB" id="F0ZPC9"/>
<evidence type="ECO:0000259" key="6">
    <source>
        <dbReference type="SMART" id="SM01158"/>
    </source>
</evidence>